<evidence type="ECO:0000313" key="2">
    <source>
        <dbReference type="Proteomes" id="UP001626550"/>
    </source>
</evidence>
<dbReference type="AlphaFoldDB" id="A0ABD2PZ50"/>
<reference evidence="1 2" key="1">
    <citation type="submission" date="2024-11" db="EMBL/GenBank/DDBJ databases">
        <title>Adaptive evolution of stress response genes in parasites aligns with host niche diversity.</title>
        <authorList>
            <person name="Hahn C."/>
            <person name="Resl P."/>
        </authorList>
    </citation>
    <scope>NUCLEOTIDE SEQUENCE [LARGE SCALE GENOMIC DNA]</scope>
    <source>
        <strain evidence="1">EGGRZ-B1_66</strain>
        <tissue evidence="1">Body</tissue>
    </source>
</reference>
<accession>A0ABD2PZ50</accession>
<dbReference type="Proteomes" id="UP001626550">
    <property type="component" value="Unassembled WGS sequence"/>
</dbReference>
<organism evidence="1 2">
    <name type="scientific">Cichlidogyrus casuarinus</name>
    <dbReference type="NCBI Taxonomy" id="1844966"/>
    <lineage>
        <taxon>Eukaryota</taxon>
        <taxon>Metazoa</taxon>
        <taxon>Spiralia</taxon>
        <taxon>Lophotrochozoa</taxon>
        <taxon>Platyhelminthes</taxon>
        <taxon>Monogenea</taxon>
        <taxon>Monopisthocotylea</taxon>
        <taxon>Dactylogyridea</taxon>
        <taxon>Ancyrocephalidae</taxon>
        <taxon>Cichlidogyrus</taxon>
    </lineage>
</organism>
<dbReference type="EMBL" id="JBJKFK010001683">
    <property type="protein sequence ID" value="KAL3312475.1"/>
    <property type="molecule type" value="Genomic_DNA"/>
</dbReference>
<comment type="caution">
    <text evidence="1">The sequence shown here is derived from an EMBL/GenBank/DDBJ whole genome shotgun (WGS) entry which is preliminary data.</text>
</comment>
<feature type="non-terminal residue" evidence="1">
    <location>
        <position position="1"/>
    </location>
</feature>
<evidence type="ECO:0000313" key="1">
    <source>
        <dbReference type="EMBL" id="KAL3312475.1"/>
    </source>
</evidence>
<proteinExistence type="predicted"/>
<gene>
    <name evidence="1" type="ORF">Ciccas_008932</name>
</gene>
<keyword evidence="2" id="KW-1185">Reference proteome</keyword>
<sequence length="88" mass="9920">YNGQEKWSVWSSQLDRLATLVELKETSAAAYSLLEGHALAVANGMSDEDLKGWSKFKEKMQEAFGTIPYEAFKKVQGLRLEDYPSVEC</sequence>
<protein>
    <submittedName>
        <fullName evidence="1">Uncharacterized protein</fullName>
    </submittedName>
</protein>
<name>A0ABD2PZ50_9PLAT</name>